<organism evidence="3 4">
    <name type="scientific">Phytoactinopolyspora halotolerans</name>
    <dbReference type="NCBI Taxonomy" id="1981512"/>
    <lineage>
        <taxon>Bacteria</taxon>
        <taxon>Bacillati</taxon>
        <taxon>Actinomycetota</taxon>
        <taxon>Actinomycetes</taxon>
        <taxon>Jiangellales</taxon>
        <taxon>Jiangellaceae</taxon>
        <taxon>Phytoactinopolyspora</taxon>
    </lineage>
</organism>
<reference evidence="3 4" key="1">
    <citation type="submission" date="2020-02" db="EMBL/GenBank/DDBJ databases">
        <authorList>
            <person name="Li X.-J."/>
            <person name="Han X.-M."/>
        </authorList>
    </citation>
    <scope>NUCLEOTIDE SEQUENCE [LARGE SCALE GENOMIC DNA]</scope>
    <source>
        <strain evidence="3 4">CCTCC AB 2017055</strain>
    </source>
</reference>
<feature type="region of interest" description="Disordered" evidence="1">
    <location>
        <begin position="119"/>
        <end position="271"/>
    </location>
</feature>
<gene>
    <name evidence="3" type="ORF">G1H10_07255</name>
</gene>
<feature type="compositionally biased region" description="Pro residues" evidence="1">
    <location>
        <begin position="192"/>
        <end position="210"/>
    </location>
</feature>
<comment type="caution">
    <text evidence="3">The sequence shown here is derived from an EMBL/GenBank/DDBJ whole genome shotgun (WGS) entry which is preliminary data.</text>
</comment>
<evidence type="ECO:0000256" key="2">
    <source>
        <dbReference type="SAM" id="Phobius"/>
    </source>
</evidence>
<keyword evidence="4" id="KW-1185">Reference proteome</keyword>
<name>A0A6L9S3G6_9ACTN</name>
<keyword evidence="2" id="KW-1133">Transmembrane helix</keyword>
<sequence length="299" mass="30070">MGSGVRRSVTVLGVSMLISAVPGLGPGGHAPSRAAPNPASACVPYGSDVTGDVTARLSQRERRLDVVSVDDGVILIAVGVSGGGDLKMYTGGPFTGLTASKAGNGRSRRISGWFACGVRASDGERPDPPGVPDWPDWPEKPEWPWPTGRPTQPPRGPTPSPEPPATPPPTSTDAPTATAEPSDPPPERSVTPAPPTTPGPTEPPDPAPPDPTREPAPEPTAPVTPTEPTGTGEPSQMPVPTSIPAGLAPTSDAASAAAGPGRPGSASPSGLVWGVAMLGATGLLASAVVAVTRRRRTDV</sequence>
<dbReference type="Proteomes" id="UP000475214">
    <property type="component" value="Unassembled WGS sequence"/>
</dbReference>
<accession>A0A6L9S3G6</accession>
<keyword evidence="2" id="KW-0812">Transmembrane</keyword>
<feature type="transmembrane region" description="Helical" evidence="2">
    <location>
        <begin position="270"/>
        <end position="291"/>
    </location>
</feature>
<dbReference type="RefSeq" id="WP_163734870.1">
    <property type="nucleotide sequence ID" value="NZ_JAAGOA010000004.1"/>
</dbReference>
<feature type="compositionally biased region" description="Pro residues" evidence="1">
    <location>
        <begin position="151"/>
        <end position="170"/>
    </location>
</feature>
<evidence type="ECO:0000313" key="4">
    <source>
        <dbReference type="Proteomes" id="UP000475214"/>
    </source>
</evidence>
<feature type="compositionally biased region" description="Low complexity" evidence="1">
    <location>
        <begin position="223"/>
        <end position="234"/>
    </location>
</feature>
<feature type="compositionally biased region" description="Low complexity" evidence="1">
    <location>
        <begin position="171"/>
        <end position="181"/>
    </location>
</feature>
<dbReference type="AlphaFoldDB" id="A0A6L9S3G6"/>
<keyword evidence="2" id="KW-0472">Membrane</keyword>
<evidence type="ECO:0000313" key="3">
    <source>
        <dbReference type="EMBL" id="NED99964.1"/>
    </source>
</evidence>
<dbReference type="EMBL" id="JAAGOA010000004">
    <property type="protein sequence ID" value="NED99964.1"/>
    <property type="molecule type" value="Genomic_DNA"/>
</dbReference>
<feature type="compositionally biased region" description="Low complexity" evidence="1">
    <location>
        <begin position="245"/>
        <end position="270"/>
    </location>
</feature>
<proteinExistence type="predicted"/>
<protein>
    <submittedName>
        <fullName evidence="3">Uncharacterized protein</fullName>
    </submittedName>
</protein>
<evidence type="ECO:0000256" key="1">
    <source>
        <dbReference type="SAM" id="MobiDB-lite"/>
    </source>
</evidence>